<dbReference type="EMBL" id="CP053418">
    <property type="protein sequence ID" value="QJW83946.1"/>
    <property type="molecule type" value="Genomic_DNA"/>
</dbReference>
<proteinExistence type="predicted"/>
<keyword evidence="2" id="KW-1185">Reference proteome</keyword>
<evidence type="ECO:0000313" key="2">
    <source>
        <dbReference type="Proteomes" id="UP000500826"/>
    </source>
</evidence>
<reference evidence="1 2" key="1">
    <citation type="submission" date="2020-05" db="EMBL/GenBank/DDBJ databases">
        <title>Ramlibacter rhizophilus sp. nov., isolated from rhizosphere soil of national flower Mugunghwa from South Korea.</title>
        <authorList>
            <person name="Zheng-Fei Y."/>
            <person name="Huan T."/>
        </authorList>
    </citation>
    <scope>NUCLEOTIDE SEQUENCE [LARGE SCALE GENOMIC DNA]</scope>
    <source>
        <strain evidence="1 2">H242</strain>
    </source>
</reference>
<dbReference type="Proteomes" id="UP000500826">
    <property type="component" value="Chromosome"/>
</dbReference>
<name>A0ABX6P482_9BURK</name>
<evidence type="ECO:0008006" key="3">
    <source>
        <dbReference type="Google" id="ProtNLM"/>
    </source>
</evidence>
<protein>
    <recommendedName>
        <fullName evidence="3">CHAT domain-containing protein</fullName>
    </recommendedName>
</protein>
<organism evidence="1 2">
    <name type="scientific">Ramlibacter terrae</name>
    <dbReference type="NCBI Taxonomy" id="2732511"/>
    <lineage>
        <taxon>Bacteria</taxon>
        <taxon>Pseudomonadati</taxon>
        <taxon>Pseudomonadota</taxon>
        <taxon>Betaproteobacteria</taxon>
        <taxon>Burkholderiales</taxon>
        <taxon>Comamonadaceae</taxon>
        <taxon>Ramlibacter</taxon>
    </lineage>
</organism>
<sequence length="180" mass="20434">MLLDLPDDDEVEGFLSSECEIVKAILASRGLGGRIKHFRFTSLQSLERPASYEYDPKFVHISGHGGNHSISLLGGEVTRNDLAEDFLAPRLKVLEGEETRILFVSTCFSEHGVDRILDQIPDRFTGAYYFSEDEVPFADALTAAAMFYRRKELNRPHQKILANINSYFGKKKRLFYRSAP</sequence>
<evidence type="ECO:0000313" key="1">
    <source>
        <dbReference type="EMBL" id="QJW83946.1"/>
    </source>
</evidence>
<gene>
    <name evidence="1" type="ORF">HK414_08135</name>
</gene>
<accession>A0ABX6P482</accession>